<name>X0TXH4_9ZZZZ</name>
<proteinExistence type="predicted"/>
<protein>
    <submittedName>
        <fullName evidence="2">Uncharacterized protein</fullName>
    </submittedName>
</protein>
<feature type="transmembrane region" description="Helical" evidence="1">
    <location>
        <begin position="39"/>
        <end position="58"/>
    </location>
</feature>
<keyword evidence="1" id="KW-0812">Transmembrane</keyword>
<keyword evidence="1" id="KW-1133">Transmembrane helix</keyword>
<reference evidence="2" key="1">
    <citation type="journal article" date="2014" name="Front. Microbiol.">
        <title>High frequency of phylogenetically diverse reductive dehalogenase-homologous genes in deep subseafloor sedimentary metagenomes.</title>
        <authorList>
            <person name="Kawai M."/>
            <person name="Futagami T."/>
            <person name="Toyoda A."/>
            <person name="Takaki Y."/>
            <person name="Nishi S."/>
            <person name="Hori S."/>
            <person name="Arai W."/>
            <person name="Tsubouchi T."/>
            <person name="Morono Y."/>
            <person name="Uchiyama I."/>
            <person name="Ito T."/>
            <person name="Fujiyama A."/>
            <person name="Inagaki F."/>
            <person name="Takami H."/>
        </authorList>
    </citation>
    <scope>NUCLEOTIDE SEQUENCE</scope>
    <source>
        <strain evidence="2">Expedition CK06-06</strain>
    </source>
</reference>
<keyword evidence="1" id="KW-0472">Membrane</keyword>
<evidence type="ECO:0000256" key="1">
    <source>
        <dbReference type="SAM" id="Phobius"/>
    </source>
</evidence>
<evidence type="ECO:0000313" key="2">
    <source>
        <dbReference type="EMBL" id="GAF92842.1"/>
    </source>
</evidence>
<organism evidence="2">
    <name type="scientific">marine sediment metagenome</name>
    <dbReference type="NCBI Taxonomy" id="412755"/>
    <lineage>
        <taxon>unclassified sequences</taxon>
        <taxon>metagenomes</taxon>
        <taxon>ecological metagenomes</taxon>
    </lineage>
</organism>
<sequence length="109" mass="12606">MVQEKKDWEEAEWKKTVQAAIEKAEEKRSWLVPWPFKKGWAFVLMTASAILLSLLVLHPSVVRDKMGRIPTLSAVESPPEIVSMQLVSNETGLKINWFFHKDLKLEVME</sequence>
<dbReference type="AlphaFoldDB" id="X0TXH4"/>
<gene>
    <name evidence="2" type="ORF">S01H1_21186</name>
</gene>
<accession>X0TXH4</accession>
<comment type="caution">
    <text evidence="2">The sequence shown here is derived from an EMBL/GenBank/DDBJ whole genome shotgun (WGS) entry which is preliminary data.</text>
</comment>
<dbReference type="EMBL" id="BARS01011704">
    <property type="protein sequence ID" value="GAF92842.1"/>
    <property type="molecule type" value="Genomic_DNA"/>
</dbReference>